<gene>
    <name evidence="1" type="ORF">PHMEG_00034404</name>
</gene>
<name>A0A225UR44_9STRA</name>
<dbReference type="AlphaFoldDB" id="A0A225UR44"/>
<evidence type="ECO:0000313" key="1">
    <source>
        <dbReference type="EMBL" id="OWY95562.1"/>
    </source>
</evidence>
<comment type="caution">
    <text evidence="1">The sequence shown here is derived from an EMBL/GenBank/DDBJ whole genome shotgun (WGS) entry which is preliminary data.</text>
</comment>
<sequence>MNASEFQWPSKLLLQKLEAAGPDLEPGVYIHEGSELMYQLRDGLMILLDISDLTPECDISKADTTPTEEELLRGTIERHCKIFLGNENAAPAPVRGAVCDIDGSGAKPIAIRPRSIIPKVAMKVYEPLKKTY</sequence>
<organism evidence="1 2">
    <name type="scientific">Phytophthora megakarya</name>
    <dbReference type="NCBI Taxonomy" id="4795"/>
    <lineage>
        <taxon>Eukaryota</taxon>
        <taxon>Sar</taxon>
        <taxon>Stramenopiles</taxon>
        <taxon>Oomycota</taxon>
        <taxon>Peronosporomycetes</taxon>
        <taxon>Peronosporales</taxon>
        <taxon>Peronosporaceae</taxon>
        <taxon>Phytophthora</taxon>
    </lineage>
</organism>
<keyword evidence="2" id="KW-1185">Reference proteome</keyword>
<dbReference type="Proteomes" id="UP000198211">
    <property type="component" value="Unassembled WGS sequence"/>
</dbReference>
<accession>A0A225UR44</accession>
<keyword evidence="1" id="KW-0695">RNA-directed DNA polymerase</keyword>
<keyword evidence="1" id="KW-0808">Transferase</keyword>
<proteinExistence type="predicted"/>
<dbReference type="GO" id="GO:0003964">
    <property type="term" value="F:RNA-directed DNA polymerase activity"/>
    <property type="evidence" value="ECO:0007669"/>
    <property type="project" value="UniProtKB-KW"/>
</dbReference>
<protein>
    <submittedName>
        <fullName evidence="1">Reverse transcriptase</fullName>
    </submittedName>
</protein>
<reference evidence="2" key="1">
    <citation type="submission" date="2017-03" db="EMBL/GenBank/DDBJ databases">
        <title>Phytopthora megakarya and P. palmivora, two closely related causual agents of cacao black pod achieved similar genome size and gene model numbers by different mechanisms.</title>
        <authorList>
            <person name="Ali S."/>
            <person name="Shao J."/>
            <person name="Larry D.J."/>
            <person name="Kronmiller B."/>
            <person name="Shen D."/>
            <person name="Strem M.D."/>
            <person name="Melnick R.L."/>
            <person name="Guiltinan M.J."/>
            <person name="Tyler B.M."/>
            <person name="Meinhardt L.W."/>
            <person name="Bailey B.A."/>
        </authorList>
    </citation>
    <scope>NUCLEOTIDE SEQUENCE [LARGE SCALE GENOMIC DNA]</scope>
    <source>
        <strain evidence="2">zdho120</strain>
    </source>
</reference>
<dbReference type="EMBL" id="NBNE01012775">
    <property type="protein sequence ID" value="OWY95562.1"/>
    <property type="molecule type" value="Genomic_DNA"/>
</dbReference>
<keyword evidence="1" id="KW-0548">Nucleotidyltransferase</keyword>
<evidence type="ECO:0000313" key="2">
    <source>
        <dbReference type="Proteomes" id="UP000198211"/>
    </source>
</evidence>